<dbReference type="EMBL" id="LN887507">
    <property type="protein sequence ID" value="CUR40021.1"/>
    <property type="molecule type" value="Genomic_DNA"/>
</dbReference>
<proteinExistence type="predicted"/>
<protein>
    <submittedName>
        <fullName evidence="1">Uncharacterized protein</fullName>
    </submittedName>
</protein>
<evidence type="ECO:0000313" key="2">
    <source>
        <dbReference type="Proteomes" id="UP000235484"/>
    </source>
</evidence>
<name>A0A0U5D2M8_LIMRT</name>
<organism evidence="1 2">
    <name type="scientific">Limosilactobacillus reuteri</name>
    <name type="common">Lactobacillus reuteri</name>
    <dbReference type="NCBI Taxonomy" id="1598"/>
    <lineage>
        <taxon>Bacteria</taxon>
        <taxon>Bacillati</taxon>
        <taxon>Bacillota</taxon>
        <taxon>Bacilli</taxon>
        <taxon>Lactobacillales</taxon>
        <taxon>Lactobacillaceae</taxon>
        <taxon>Limosilactobacillus</taxon>
    </lineage>
</organism>
<accession>A0A0U5D2M8</accession>
<dbReference type="Proteomes" id="UP000235484">
    <property type="component" value="Unassembled WGS sequence"/>
</dbReference>
<dbReference type="AlphaFoldDB" id="A0A0U5D2M8"/>
<gene>
    <name evidence="1" type="ORF">LRLP16767_LR202_00071</name>
</gene>
<reference evidence="2" key="1">
    <citation type="submission" date="2015-10" db="EMBL/GenBank/DDBJ databases">
        <authorList>
            <person name="Crossman L.C."/>
        </authorList>
    </citation>
    <scope>NUCLEOTIDE SEQUENCE [LARGE SCALE GENOMIC DNA]</scope>
    <source>
        <strain evidence="2">20-2</strain>
    </source>
</reference>
<evidence type="ECO:0000313" key="1">
    <source>
        <dbReference type="EMBL" id="CUR40021.1"/>
    </source>
</evidence>
<sequence>MITVVLFLFGNKNSKSILMSFVKTNKLLFSTLEKLMVF</sequence>